<feature type="transmembrane region" description="Helical" evidence="7">
    <location>
        <begin position="397"/>
        <end position="416"/>
    </location>
</feature>
<keyword evidence="3" id="KW-1003">Cell membrane</keyword>
<keyword evidence="10" id="KW-1185">Reference proteome</keyword>
<gene>
    <name evidence="9" type="ORF">FC83_GL002644</name>
</gene>
<dbReference type="PRINTS" id="PR01036">
    <property type="entry name" value="TCRTETB"/>
</dbReference>
<dbReference type="InterPro" id="IPR020846">
    <property type="entry name" value="MFS_dom"/>
</dbReference>
<dbReference type="FunFam" id="1.20.1720.10:FF:000004">
    <property type="entry name" value="EmrB/QacA family drug resistance transporter"/>
    <property type="match status" value="1"/>
</dbReference>
<feature type="domain" description="Major facilitator superfamily (MFS) profile" evidence="8">
    <location>
        <begin position="10"/>
        <end position="484"/>
    </location>
</feature>
<evidence type="ECO:0000313" key="10">
    <source>
        <dbReference type="Proteomes" id="UP000051236"/>
    </source>
</evidence>
<dbReference type="STRING" id="1423734.FC83_GL002644"/>
<feature type="transmembrane region" description="Helical" evidence="7">
    <location>
        <begin position="327"/>
        <end position="348"/>
    </location>
</feature>
<dbReference type="InterPro" id="IPR011701">
    <property type="entry name" value="MFS"/>
</dbReference>
<dbReference type="AlphaFoldDB" id="A0A0R1Y368"/>
<evidence type="ECO:0000313" key="9">
    <source>
        <dbReference type="EMBL" id="KRM36766.1"/>
    </source>
</evidence>
<dbReference type="Gene3D" id="1.20.1250.20">
    <property type="entry name" value="MFS general substrate transporter like domains"/>
    <property type="match status" value="1"/>
</dbReference>
<dbReference type="PANTHER" id="PTHR23501">
    <property type="entry name" value="MAJOR FACILITATOR SUPERFAMILY"/>
    <property type="match status" value="1"/>
</dbReference>
<feature type="transmembrane region" description="Helical" evidence="7">
    <location>
        <begin position="100"/>
        <end position="122"/>
    </location>
</feature>
<protein>
    <submittedName>
        <fullName evidence="9">Major facilitator superfamily permease</fullName>
    </submittedName>
</protein>
<feature type="transmembrane region" description="Helical" evidence="7">
    <location>
        <begin position="44"/>
        <end position="63"/>
    </location>
</feature>
<evidence type="ECO:0000259" key="8">
    <source>
        <dbReference type="PROSITE" id="PS50850"/>
    </source>
</evidence>
<evidence type="ECO:0000256" key="1">
    <source>
        <dbReference type="ARBA" id="ARBA00004651"/>
    </source>
</evidence>
<feature type="transmembrane region" description="Helical" evidence="7">
    <location>
        <begin position="7"/>
        <end position="32"/>
    </location>
</feature>
<keyword evidence="2" id="KW-0813">Transport</keyword>
<feature type="transmembrane region" description="Helical" evidence="7">
    <location>
        <begin position="161"/>
        <end position="184"/>
    </location>
</feature>
<dbReference type="PATRIC" id="fig|1423734.3.peg.2680"/>
<reference evidence="9 10" key="1">
    <citation type="journal article" date="2015" name="Genome Announc.">
        <title>Expanding the biotechnology potential of lactobacilli through comparative genomics of 213 strains and associated genera.</title>
        <authorList>
            <person name="Sun Z."/>
            <person name="Harris H.M."/>
            <person name="McCann A."/>
            <person name="Guo C."/>
            <person name="Argimon S."/>
            <person name="Zhang W."/>
            <person name="Yang X."/>
            <person name="Jeffery I.B."/>
            <person name="Cooney J.C."/>
            <person name="Kagawa T.F."/>
            <person name="Liu W."/>
            <person name="Song Y."/>
            <person name="Salvetti E."/>
            <person name="Wrobel A."/>
            <person name="Rasinkangas P."/>
            <person name="Parkhill J."/>
            <person name="Rea M.C."/>
            <person name="O'Sullivan O."/>
            <person name="Ritari J."/>
            <person name="Douillard F.P."/>
            <person name="Paul Ross R."/>
            <person name="Yang R."/>
            <person name="Briner A.E."/>
            <person name="Felis G.E."/>
            <person name="de Vos W.M."/>
            <person name="Barrangou R."/>
            <person name="Klaenhammer T.R."/>
            <person name="Caufield P.W."/>
            <person name="Cui Y."/>
            <person name="Zhang H."/>
            <person name="O'Toole P.W."/>
        </authorList>
    </citation>
    <scope>NUCLEOTIDE SEQUENCE [LARGE SCALE GENOMIC DNA]</scope>
    <source>
        <strain evidence="9 10">DSM 18527</strain>
    </source>
</reference>
<evidence type="ECO:0000256" key="7">
    <source>
        <dbReference type="SAM" id="Phobius"/>
    </source>
</evidence>
<dbReference type="PROSITE" id="PS50850">
    <property type="entry name" value="MFS"/>
    <property type="match status" value="1"/>
</dbReference>
<dbReference type="PANTHER" id="PTHR23501:SF191">
    <property type="entry name" value="VACUOLAR BASIC AMINO ACID TRANSPORTER 4"/>
    <property type="match status" value="1"/>
</dbReference>
<evidence type="ECO:0000256" key="4">
    <source>
        <dbReference type="ARBA" id="ARBA00022692"/>
    </source>
</evidence>
<feature type="transmembrane region" description="Helical" evidence="7">
    <location>
        <begin position="196"/>
        <end position="216"/>
    </location>
</feature>
<evidence type="ECO:0000256" key="3">
    <source>
        <dbReference type="ARBA" id="ARBA00022475"/>
    </source>
</evidence>
<feature type="transmembrane region" description="Helical" evidence="7">
    <location>
        <begin position="134"/>
        <end position="155"/>
    </location>
</feature>
<dbReference type="EMBL" id="AZGA01000002">
    <property type="protein sequence ID" value="KRM36766.1"/>
    <property type="molecule type" value="Genomic_DNA"/>
</dbReference>
<accession>A0A0R1Y368</accession>
<dbReference type="CDD" id="cd17502">
    <property type="entry name" value="MFS_Azr1_MDR_like"/>
    <property type="match status" value="1"/>
</dbReference>
<dbReference type="Proteomes" id="UP000051236">
    <property type="component" value="Unassembled WGS sequence"/>
</dbReference>
<dbReference type="SUPFAM" id="SSF103473">
    <property type="entry name" value="MFS general substrate transporter"/>
    <property type="match status" value="1"/>
</dbReference>
<dbReference type="Pfam" id="PF07690">
    <property type="entry name" value="MFS_1"/>
    <property type="match status" value="1"/>
</dbReference>
<keyword evidence="5 7" id="KW-1133">Transmembrane helix</keyword>
<sequence length="498" mass="54739">MTKQTNVALTTTAIFIATFMTAIEGTIVSTAMPTIIGSLHGVELMNWVFSIFLLTSAMATPIYGKFADRNGRKPVFILGLIVFVVGSSLCGLAQNMLQLIIFRALQGIGAGAIQPITFTIIADIFPFEKRARVLGLNGSAWGVASVIAPLLGGFLVEKLSWHWIFFINLPVGLLTILLVVFYYHEDFQKSQATIDWRGSFWLLAMLLSLMLAFQMLGQTLNWPVIFSLLAVTAFSGWRFFKQEQAVPDPILNLKMLHNRTFMSQNMIALFISGFLISFEVYMPMWVQAILGLPPTRAGFVVTPSSVLWIVGSFVAGKLILKYRPQQILTGALLWLMVGGLVLATNSIAASFSWFLVWAGFMGLAFGIIITTTTVTIQNVVPHNQVGVATSLNTLARTLGQTLLVSVYGIVMNRALYQGTQTHAGVTTEQLNQLIDPLKARHLPVESLPVLRGILYNGLHAIYIVAAAIILLALGVNWYDQAKRRGELRVAALADKSER</sequence>
<dbReference type="eggNOG" id="COG2814">
    <property type="taxonomic scope" value="Bacteria"/>
</dbReference>
<organism evidence="9 10">
    <name type="scientific">Agrilactobacillus composti DSM 18527 = JCM 14202</name>
    <dbReference type="NCBI Taxonomy" id="1423734"/>
    <lineage>
        <taxon>Bacteria</taxon>
        <taxon>Bacillati</taxon>
        <taxon>Bacillota</taxon>
        <taxon>Bacilli</taxon>
        <taxon>Lactobacillales</taxon>
        <taxon>Lactobacillaceae</taxon>
        <taxon>Agrilactobacillus</taxon>
    </lineage>
</organism>
<comment type="subcellular location">
    <subcellularLocation>
        <location evidence="1">Cell membrane</location>
        <topology evidence="1">Multi-pass membrane protein</topology>
    </subcellularLocation>
</comment>
<comment type="caution">
    <text evidence="9">The sequence shown here is derived from an EMBL/GenBank/DDBJ whole genome shotgun (WGS) entry which is preliminary data.</text>
</comment>
<dbReference type="Gene3D" id="1.20.1720.10">
    <property type="entry name" value="Multidrug resistance protein D"/>
    <property type="match status" value="1"/>
</dbReference>
<evidence type="ECO:0000256" key="5">
    <source>
        <dbReference type="ARBA" id="ARBA00022989"/>
    </source>
</evidence>
<dbReference type="GO" id="GO:0005886">
    <property type="term" value="C:plasma membrane"/>
    <property type="evidence" value="ECO:0007669"/>
    <property type="project" value="UniProtKB-SubCell"/>
</dbReference>
<evidence type="ECO:0000256" key="2">
    <source>
        <dbReference type="ARBA" id="ARBA00022448"/>
    </source>
</evidence>
<feature type="transmembrane region" description="Helical" evidence="7">
    <location>
        <begin position="298"/>
        <end position="320"/>
    </location>
</feature>
<proteinExistence type="predicted"/>
<keyword evidence="4 7" id="KW-0812">Transmembrane</keyword>
<feature type="transmembrane region" description="Helical" evidence="7">
    <location>
        <begin position="261"/>
        <end position="278"/>
    </location>
</feature>
<keyword evidence="6 7" id="KW-0472">Membrane</keyword>
<dbReference type="GO" id="GO:0022857">
    <property type="term" value="F:transmembrane transporter activity"/>
    <property type="evidence" value="ECO:0007669"/>
    <property type="project" value="InterPro"/>
</dbReference>
<feature type="transmembrane region" description="Helical" evidence="7">
    <location>
        <begin position="354"/>
        <end position="376"/>
    </location>
</feature>
<feature type="transmembrane region" description="Helical" evidence="7">
    <location>
        <begin position="222"/>
        <end position="240"/>
    </location>
</feature>
<dbReference type="InterPro" id="IPR036259">
    <property type="entry name" value="MFS_trans_sf"/>
</dbReference>
<evidence type="ECO:0000256" key="6">
    <source>
        <dbReference type="ARBA" id="ARBA00023136"/>
    </source>
</evidence>
<feature type="transmembrane region" description="Helical" evidence="7">
    <location>
        <begin position="75"/>
        <end position="94"/>
    </location>
</feature>
<feature type="transmembrane region" description="Helical" evidence="7">
    <location>
        <begin position="453"/>
        <end position="478"/>
    </location>
</feature>
<name>A0A0R1Y368_9LACO</name>